<evidence type="ECO:0000256" key="5">
    <source>
        <dbReference type="ARBA" id="ARBA00022801"/>
    </source>
</evidence>
<reference evidence="9" key="1">
    <citation type="journal article" date="2012" name="Proc. Natl. Acad. Sci. U.S.A.">
        <title>Antigenic diversity is generated by distinct evolutionary mechanisms in African trypanosome species.</title>
        <authorList>
            <person name="Jackson A.P."/>
            <person name="Berry A."/>
            <person name="Aslett M."/>
            <person name="Allison H.C."/>
            <person name="Burton P."/>
            <person name="Vavrova-Anderson J."/>
            <person name="Brown R."/>
            <person name="Browne H."/>
            <person name="Corton N."/>
            <person name="Hauser H."/>
            <person name="Gamble J."/>
            <person name="Gilderthorp R."/>
            <person name="Marcello L."/>
            <person name="McQuillan J."/>
            <person name="Otto T.D."/>
            <person name="Quail M.A."/>
            <person name="Sanders M.J."/>
            <person name="van Tonder A."/>
            <person name="Ginger M.L."/>
            <person name="Field M.C."/>
            <person name="Barry J.D."/>
            <person name="Hertz-Fowler C."/>
            <person name="Berriman M."/>
        </authorList>
    </citation>
    <scope>NUCLEOTIDE SEQUENCE</scope>
    <source>
        <strain evidence="9">IL3000</strain>
    </source>
</reference>
<keyword evidence="7" id="KW-0325">Glycoprotein</keyword>
<dbReference type="CDD" id="cd11010">
    <property type="entry name" value="S1-P1_nuclease"/>
    <property type="match status" value="1"/>
</dbReference>
<dbReference type="InterPro" id="IPR003154">
    <property type="entry name" value="S1/P1nuclease"/>
</dbReference>
<evidence type="ECO:0000256" key="2">
    <source>
        <dbReference type="ARBA" id="ARBA00022722"/>
    </source>
</evidence>
<keyword evidence="4" id="KW-0255">Endonuclease</keyword>
<dbReference type="GO" id="GO:0046872">
    <property type="term" value="F:metal ion binding"/>
    <property type="evidence" value="ECO:0007669"/>
    <property type="project" value="UniProtKB-KW"/>
</dbReference>
<feature type="signal peptide" evidence="8">
    <location>
        <begin position="1"/>
        <end position="24"/>
    </location>
</feature>
<dbReference type="GO" id="GO:0016788">
    <property type="term" value="F:hydrolase activity, acting on ester bonds"/>
    <property type="evidence" value="ECO:0007669"/>
    <property type="project" value="InterPro"/>
</dbReference>
<dbReference type="PANTHER" id="PTHR33146:SF10">
    <property type="entry name" value="STRAND-SPECIFIC NUCLEASE, PUTATIVE-RELATED"/>
    <property type="match status" value="1"/>
</dbReference>
<dbReference type="GO" id="GO:0006308">
    <property type="term" value="P:DNA catabolic process"/>
    <property type="evidence" value="ECO:0007669"/>
    <property type="project" value="InterPro"/>
</dbReference>
<gene>
    <name evidence="9" type="ORF">TCIL3000_6_1210</name>
</gene>
<protein>
    <submittedName>
        <fullName evidence="9">Uncharacterized protein TCIL3000_6_1210</fullName>
    </submittedName>
</protein>
<evidence type="ECO:0000256" key="1">
    <source>
        <dbReference type="ARBA" id="ARBA00009547"/>
    </source>
</evidence>
<keyword evidence="5" id="KW-0378">Hydrolase</keyword>
<comment type="similarity">
    <text evidence="1">Belongs to the nuclease type I family.</text>
</comment>
<dbReference type="GO" id="GO:0004519">
    <property type="term" value="F:endonuclease activity"/>
    <property type="evidence" value="ECO:0007669"/>
    <property type="project" value="UniProtKB-KW"/>
</dbReference>
<keyword evidence="8" id="KW-0732">Signal</keyword>
<evidence type="ECO:0000256" key="6">
    <source>
        <dbReference type="ARBA" id="ARBA00023157"/>
    </source>
</evidence>
<sequence>MKSPAAWLCITLFVALTTPLRVNGWLCLGHMLVAEIARLNVDQKLATKLEKYARHLSRSGPFPQIPTFTQSACWPDDLKEYNLRVMNGWHYTGNIHVRGDFTPKEVTEQRSNVVSVIDSLSATLKRSDIPMYARSFALSFLVHCVGDIHQPLHSASMMSKEYPKGDLGGNLVFVQYADTKVNLHFFWDNICGVKATRLSRPLNPNDSEALTKRARELMGKYPASPEEKEVTDGKTMSAESFNLVKTLVYSGIDNNTILTESYVKKCTEIAEQRIALGGYRLARLLEKTIGAAPQSSASGTWAGITCVPRFILLILFFV</sequence>
<evidence type="ECO:0000313" key="9">
    <source>
        <dbReference type="EMBL" id="CCC90889.1"/>
    </source>
</evidence>
<dbReference type="EMBL" id="HE575319">
    <property type="protein sequence ID" value="CCC90889.1"/>
    <property type="molecule type" value="Genomic_DNA"/>
</dbReference>
<evidence type="ECO:0000256" key="3">
    <source>
        <dbReference type="ARBA" id="ARBA00022723"/>
    </source>
</evidence>
<keyword evidence="3" id="KW-0479">Metal-binding</keyword>
<feature type="chain" id="PRO_5003410237" evidence="8">
    <location>
        <begin position="25"/>
        <end position="318"/>
    </location>
</feature>
<dbReference type="GO" id="GO:0003676">
    <property type="term" value="F:nucleic acid binding"/>
    <property type="evidence" value="ECO:0007669"/>
    <property type="project" value="InterPro"/>
</dbReference>
<evidence type="ECO:0000256" key="4">
    <source>
        <dbReference type="ARBA" id="ARBA00022759"/>
    </source>
</evidence>
<dbReference type="InterPro" id="IPR008947">
    <property type="entry name" value="PLipase_C/P1_nuclease_dom_sf"/>
</dbReference>
<proteinExistence type="inferred from homology"/>
<organism evidence="9">
    <name type="scientific">Trypanosoma congolense (strain IL3000)</name>
    <dbReference type="NCBI Taxonomy" id="1068625"/>
    <lineage>
        <taxon>Eukaryota</taxon>
        <taxon>Discoba</taxon>
        <taxon>Euglenozoa</taxon>
        <taxon>Kinetoplastea</taxon>
        <taxon>Metakinetoplastina</taxon>
        <taxon>Trypanosomatida</taxon>
        <taxon>Trypanosomatidae</taxon>
        <taxon>Trypanosoma</taxon>
        <taxon>Nannomonas</taxon>
    </lineage>
</organism>
<dbReference type="Gene3D" id="1.10.575.10">
    <property type="entry name" value="P1 Nuclease"/>
    <property type="match status" value="1"/>
</dbReference>
<dbReference type="PANTHER" id="PTHR33146">
    <property type="entry name" value="ENDONUCLEASE 4"/>
    <property type="match status" value="1"/>
</dbReference>
<evidence type="ECO:0000256" key="8">
    <source>
        <dbReference type="SAM" id="SignalP"/>
    </source>
</evidence>
<name>G0UNC9_TRYCI</name>
<dbReference type="SUPFAM" id="SSF48537">
    <property type="entry name" value="Phospholipase C/P1 nuclease"/>
    <property type="match status" value="1"/>
</dbReference>
<dbReference type="Pfam" id="PF02265">
    <property type="entry name" value="S1-P1_nuclease"/>
    <property type="match status" value="1"/>
</dbReference>
<dbReference type="VEuPathDB" id="TriTrypDB:TcIL3000_6_1210"/>
<evidence type="ECO:0000256" key="7">
    <source>
        <dbReference type="ARBA" id="ARBA00023180"/>
    </source>
</evidence>
<dbReference type="AlphaFoldDB" id="G0UNC9"/>
<accession>G0UNC9</accession>
<keyword evidence="6" id="KW-1015">Disulfide bond</keyword>
<keyword evidence="2" id="KW-0540">Nuclease</keyword>